<reference evidence="1" key="2">
    <citation type="submission" date="2020-09" db="EMBL/GenBank/DDBJ databases">
        <authorList>
            <person name="Sun Q."/>
            <person name="Zhou Y."/>
        </authorList>
    </citation>
    <scope>NUCLEOTIDE SEQUENCE</scope>
    <source>
        <strain evidence="1">CGMCC 1.15448</strain>
    </source>
</reference>
<evidence type="ECO:0000313" key="2">
    <source>
        <dbReference type="Proteomes" id="UP000607559"/>
    </source>
</evidence>
<dbReference type="EMBL" id="BMJC01000003">
    <property type="protein sequence ID" value="GGB07812.1"/>
    <property type="molecule type" value="Genomic_DNA"/>
</dbReference>
<name>A0A8J2UEU7_9BACT</name>
<comment type="caution">
    <text evidence="1">The sequence shown here is derived from an EMBL/GenBank/DDBJ whole genome shotgun (WGS) entry which is preliminary data.</text>
</comment>
<dbReference type="AlphaFoldDB" id="A0A8J2UEU7"/>
<keyword evidence="2" id="KW-1185">Reference proteome</keyword>
<proteinExistence type="predicted"/>
<evidence type="ECO:0000313" key="1">
    <source>
        <dbReference type="EMBL" id="GGB07812.1"/>
    </source>
</evidence>
<reference evidence="1" key="1">
    <citation type="journal article" date="2014" name="Int. J. Syst. Evol. Microbiol.">
        <title>Complete genome sequence of Corynebacterium casei LMG S-19264T (=DSM 44701T), isolated from a smear-ripened cheese.</title>
        <authorList>
            <consortium name="US DOE Joint Genome Institute (JGI-PGF)"/>
            <person name="Walter F."/>
            <person name="Albersmeier A."/>
            <person name="Kalinowski J."/>
            <person name="Ruckert C."/>
        </authorList>
    </citation>
    <scope>NUCLEOTIDE SEQUENCE</scope>
    <source>
        <strain evidence="1">CGMCC 1.15448</strain>
    </source>
</reference>
<gene>
    <name evidence="1" type="ORF">GCM10011511_34190</name>
</gene>
<protein>
    <submittedName>
        <fullName evidence="1">Uncharacterized protein</fullName>
    </submittedName>
</protein>
<sequence length="159" mass="18025">MADYLEAEILHVDSSLLALHQYTTRNGHTDSAFIQVPEFNRLALQFVPRELADSSFQKYFTESSFADRATNSITFTYSTTNKDLGLQRVDVMTVAGPRAQQVKSIYLEKSRIAGDSVILQKLFWQAQRSCEIATLIRVKGASVSEEQVRVVWDSAREEE</sequence>
<organism evidence="1 2">
    <name type="scientific">Puia dinghuensis</name>
    <dbReference type="NCBI Taxonomy" id="1792502"/>
    <lineage>
        <taxon>Bacteria</taxon>
        <taxon>Pseudomonadati</taxon>
        <taxon>Bacteroidota</taxon>
        <taxon>Chitinophagia</taxon>
        <taxon>Chitinophagales</taxon>
        <taxon>Chitinophagaceae</taxon>
        <taxon>Puia</taxon>
    </lineage>
</organism>
<accession>A0A8J2UEU7</accession>
<dbReference type="Proteomes" id="UP000607559">
    <property type="component" value="Unassembled WGS sequence"/>
</dbReference>